<organism evidence="10 11">
    <name type="scientific">Aquabacter spiritensis</name>
    <dbReference type="NCBI Taxonomy" id="933073"/>
    <lineage>
        <taxon>Bacteria</taxon>
        <taxon>Pseudomonadati</taxon>
        <taxon>Pseudomonadota</taxon>
        <taxon>Alphaproteobacteria</taxon>
        <taxon>Hyphomicrobiales</taxon>
        <taxon>Xanthobacteraceae</taxon>
        <taxon>Aquabacter</taxon>
    </lineage>
</organism>
<evidence type="ECO:0000259" key="9">
    <source>
        <dbReference type="PROSITE" id="PS51677"/>
    </source>
</evidence>
<dbReference type="InterPro" id="IPR002509">
    <property type="entry name" value="NODB_dom"/>
</dbReference>
<dbReference type="InterPro" id="IPR011330">
    <property type="entry name" value="Glyco_hydro/deAcase_b/a-brl"/>
</dbReference>
<keyword evidence="11" id="KW-1185">Reference proteome</keyword>
<evidence type="ECO:0000256" key="4">
    <source>
        <dbReference type="ARBA" id="ARBA00022723"/>
    </source>
</evidence>
<feature type="signal peptide" evidence="8">
    <location>
        <begin position="1"/>
        <end position="19"/>
    </location>
</feature>
<evidence type="ECO:0000256" key="6">
    <source>
        <dbReference type="ARBA" id="ARBA00032976"/>
    </source>
</evidence>
<sequence length="347" mass="36665">MRSIFLAGALVALAGAAGAAETCPGNPNAIGTSREITIDPKQTPFLGNLQYKTTAPLQKGEVILTFDDGPLPPMTTRVLDTLAQNCVKATFFIVGRMASAYPTVLQRVAQDGHTIGTHSQNHPLIFPKLKQASGIQEIDQGFASTNAALAPIGAHTVPFFRFPGLGRTKAFEAYTQEHGIAVFSVDAVADDWLHLKPEEVMKRALDRLEARGSGILLLHDIQPSTVVMLPTFLKELKARGFKIVHMKYGENPMVAAPAAPAAPVAVAPTPDSKPVAAAAPAAPETTSSVTPAARTTAVARAPAAVPMPVPNPTQALPGGRALTDPVETPFTLFWPRILSDMIPKGLQ</sequence>
<dbReference type="OrthoDB" id="276604at2"/>
<evidence type="ECO:0000256" key="7">
    <source>
        <dbReference type="SAM" id="MobiDB-lite"/>
    </source>
</evidence>
<feature type="region of interest" description="Disordered" evidence="7">
    <location>
        <begin position="271"/>
        <end position="292"/>
    </location>
</feature>
<dbReference type="Gene3D" id="3.20.20.370">
    <property type="entry name" value="Glycoside hydrolase/deacetylase"/>
    <property type="match status" value="1"/>
</dbReference>
<dbReference type="GO" id="GO:0016810">
    <property type="term" value="F:hydrolase activity, acting on carbon-nitrogen (but not peptide) bonds"/>
    <property type="evidence" value="ECO:0007669"/>
    <property type="project" value="InterPro"/>
</dbReference>
<evidence type="ECO:0000256" key="8">
    <source>
        <dbReference type="SAM" id="SignalP"/>
    </source>
</evidence>
<keyword evidence="4" id="KW-0479">Metal-binding</keyword>
<protein>
    <recommendedName>
        <fullName evidence="3">Chitooligosaccharide deacetylase</fullName>
    </recommendedName>
    <alternativeName>
        <fullName evidence="6">Nodulation protein B</fullName>
    </alternativeName>
</protein>
<dbReference type="PANTHER" id="PTHR10587:SF133">
    <property type="entry name" value="CHITIN DEACETYLASE 1-RELATED"/>
    <property type="match status" value="1"/>
</dbReference>
<dbReference type="PROSITE" id="PS51677">
    <property type="entry name" value="NODB"/>
    <property type="match status" value="1"/>
</dbReference>
<gene>
    <name evidence="10" type="ORF">EDC64_11379</name>
</gene>
<keyword evidence="8" id="KW-0732">Signal</keyword>
<dbReference type="GO" id="GO:0016020">
    <property type="term" value="C:membrane"/>
    <property type="evidence" value="ECO:0007669"/>
    <property type="project" value="TreeGrafter"/>
</dbReference>
<keyword evidence="5" id="KW-0378">Hydrolase</keyword>
<evidence type="ECO:0000313" key="11">
    <source>
        <dbReference type="Proteomes" id="UP000294664"/>
    </source>
</evidence>
<dbReference type="EMBL" id="SMAI01000013">
    <property type="protein sequence ID" value="TCT02431.1"/>
    <property type="molecule type" value="Genomic_DNA"/>
</dbReference>
<dbReference type="CDD" id="cd10917">
    <property type="entry name" value="CE4_NodB_like_6s_7s"/>
    <property type="match status" value="1"/>
</dbReference>
<comment type="function">
    <text evidence="1">Is involved in generating a small heat-stable compound (Nod), an acylated oligomer of N-acetylglucosamine, that stimulates mitosis in various plant protoplasts.</text>
</comment>
<reference evidence="10 11" key="1">
    <citation type="submission" date="2019-03" db="EMBL/GenBank/DDBJ databases">
        <title>Genomic Encyclopedia of Type Strains, Phase IV (KMG-IV): sequencing the most valuable type-strain genomes for metagenomic binning, comparative biology and taxonomic classification.</title>
        <authorList>
            <person name="Goeker M."/>
        </authorList>
    </citation>
    <scope>NUCLEOTIDE SEQUENCE [LARGE SCALE GENOMIC DNA]</scope>
    <source>
        <strain evidence="10 11">DSM 9035</strain>
    </source>
</reference>
<feature type="chain" id="PRO_5020782815" description="Chitooligosaccharide deacetylase" evidence="8">
    <location>
        <begin position="20"/>
        <end position="347"/>
    </location>
</feature>
<dbReference type="GO" id="GO:0005975">
    <property type="term" value="P:carbohydrate metabolic process"/>
    <property type="evidence" value="ECO:0007669"/>
    <property type="project" value="InterPro"/>
</dbReference>
<dbReference type="AlphaFoldDB" id="A0A4R3LQC7"/>
<evidence type="ECO:0000256" key="2">
    <source>
        <dbReference type="ARBA" id="ARBA00010973"/>
    </source>
</evidence>
<evidence type="ECO:0000256" key="5">
    <source>
        <dbReference type="ARBA" id="ARBA00022801"/>
    </source>
</evidence>
<proteinExistence type="inferred from homology"/>
<dbReference type="SUPFAM" id="SSF88713">
    <property type="entry name" value="Glycoside hydrolase/deacetylase"/>
    <property type="match status" value="1"/>
</dbReference>
<dbReference type="GO" id="GO:0046872">
    <property type="term" value="F:metal ion binding"/>
    <property type="evidence" value="ECO:0007669"/>
    <property type="project" value="UniProtKB-KW"/>
</dbReference>
<evidence type="ECO:0000256" key="3">
    <source>
        <dbReference type="ARBA" id="ARBA00020071"/>
    </source>
</evidence>
<feature type="domain" description="NodB homology" evidence="9">
    <location>
        <begin position="60"/>
        <end position="244"/>
    </location>
</feature>
<dbReference type="Proteomes" id="UP000294664">
    <property type="component" value="Unassembled WGS sequence"/>
</dbReference>
<comment type="caution">
    <text evidence="10">The sequence shown here is derived from an EMBL/GenBank/DDBJ whole genome shotgun (WGS) entry which is preliminary data.</text>
</comment>
<dbReference type="Pfam" id="PF01522">
    <property type="entry name" value="Polysacc_deac_1"/>
    <property type="match status" value="1"/>
</dbReference>
<evidence type="ECO:0000313" key="10">
    <source>
        <dbReference type="EMBL" id="TCT02431.1"/>
    </source>
</evidence>
<accession>A0A4R3LQC7</accession>
<dbReference type="PANTHER" id="PTHR10587">
    <property type="entry name" value="GLYCOSYL TRANSFERASE-RELATED"/>
    <property type="match status" value="1"/>
</dbReference>
<dbReference type="InterPro" id="IPR050248">
    <property type="entry name" value="Polysacc_deacetylase_ArnD"/>
</dbReference>
<comment type="similarity">
    <text evidence="2">Belongs to the polysaccharide deacetylase family.</text>
</comment>
<name>A0A4R3LQC7_9HYPH</name>
<evidence type="ECO:0000256" key="1">
    <source>
        <dbReference type="ARBA" id="ARBA00003236"/>
    </source>
</evidence>
<dbReference type="RefSeq" id="WP_132034047.1">
    <property type="nucleotide sequence ID" value="NZ_SMAI01000013.1"/>
</dbReference>